<dbReference type="EMBL" id="JAAZSR010000415">
    <property type="protein sequence ID" value="NKX52131.1"/>
    <property type="molecule type" value="Genomic_DNA"/>
</dbReference>
<gene>
    <name evidence="1" type="ORF">HER39_16465</name>
</gene>
<evidence type="ECO:0000313" key="2">
    <source>
        <dbReference type="Proteomes" id="UP000523795"/>
    </source>
</evidence>
<dbReference type="InterPro" id="IPR027417">
    <property type="entry name" value="P-loop_NTPase"/>
</dbReference>
<keyword evidence="2" id="KW-1185">Reference proteome</keyword>
<organism evidence="1 2">
    <name type="scientific">Arthrobacter deserti</name>
    <dbReference type="NCBI Taxonomy" id="1742687"/>
    <lineage>
        <taxon>Bacteria</taxon>
        <taxon>Bacillati</taxon>
        <taxon>Actinomycetota</taxon>
        <taxon>Actinomycetes</taxon>
        <taxon>Micrococcales</taxon>
        <taxon>Micrococcaceae</taxon>
        <taxon>Arthrobacter</taxon>
    </lineage>
</organism>
<comment type="caution">
    <text evidence="1">The sequence shown here is derived from an EMBL/GenBank/DDBJ whole genome shotgun (WGS) entry which is preliminary data.</text>
</comment>
<accession>A0ABX1JTS9</accession>
<dbReference type="Proteomes" id="UP000523795">
    <property type="component" value="Unassembled WGS sequence"/>
</dbReference>
<dbReference type="SUPFAM" id="SSF52540">
    <property type="entry name" value="P-loop containing nucleoside triphosphate hydrolases"/>
    <property type="match status" value="1"/>
</dbReference>
<sequence>MALLTTKRRHPEQLRLLDQRGWDGYWDAFFEDDAVLYGNVLGFRGLERSVVVLAVNGFGDPSRAREILYAGLSRARSLLVVAGPRQLIEEVGGPGVACRLDGAEGWDPPRR</sequence>
<dbReference type="GO" id="GO:0005524">
    <property type="term" value="F:ATP binding"/>
    <property type="evidence" value="ECO:0007669"/>
    <property type="project" value="UniProtKB-KW"/>
</dbReference>
<keyword evidence="1" id="KW-0547">Nucleotide-binding</keyword>
<protein>
    <submittedName>
        <fullName evidence="1">ATP-binding domain-containing protein</fullName>
    </submittedName>
</protein>
<reference evidence="1 2" key="1">
    <citation type="submission" date="2020-04" db="EMBL/GenBank/DDBJ databases">
        <authorList>
            <person name="Liu S."/>
        </authorList>
    </citation>
    <scope>NUCLEOTIDE SEQUENCE [LARGE SCALE GENOMIC DNA]</scope>
    <source>
        <strain evidence="1 2">CGMCC 1.15091</strain>
    </source>
</reference>
<name>A0ABX1JTS9_9MICC</name>
<evidence type="ECO:0000313" key="1">
    <source>
        <dbReference type="EMBL" id="NKX52131.1"/>
    </source>
</evidence>
<keyword evidence="1" id="KW-0067">ATP-binding</keyword>
<proteinExistence type="predicted"/>